<dbReference type="AlphaFoldDB" id="A0A6A6E9K2"/>
<gene>
    <name evidence="1" type="ORF">K469DRAFT_685783</name>
</gene>
<sequence>MAPDRPNRLAQHNFSNLHEFVLGNDILITHCPLDYGRHSLSPTTDLGSLDKLVTELQFMILRNLDVQSTRFPPLQSAGNATRRWSTRVQNCPSQCAKYASYGDWNRYAHIFTIVELFEKLGQHCDFCGKLAPFLDVFTC</sequence>
<dbReference type="OrthoDB" id="3792830at2759"/>
<evidence type="ECO:0000313" key="1">
    <source>
        <dbReference type="EMBL" id="KAF2187249.1"/>
    </source>
</evidence>
<evidence type="ECO:0000313" key="2">
    <source>
        <dbReference type="Proteomes" id="UP000800200"/>
    </source>
</evidence>
<keyword evidence="2" id="KW-1185">Reference proteome</keyword>
<dbReference type="EMBL" id="ML994627">
    <property type="protein sequence ID" value="KAF2187249.1"/>
    <property type="molecule type" value="Genomic_DNA"/>
</dbReference>
<name>A0A6A6E9K2_9PEZI</name>
<accession>A0A6A6E9K2</accession>
<reference evidence="1" key="1">
    <citation type="journal article" date="2020" name="Stud. Mycol.">
        <title>101 Dothideomycetes genomes: a test case for predicting lifestyles and emergence of pathogens.</title>
        <authorList>
            <person name="Haridas S."/>
            <person name="Albert R."/>
            <person name="Binder M."/>
            <person name="Bloem J."/>
            <person name="Labutti K."/>
            <person name="Salamov A."/>
            <person name="Andreopoulos B."/>
            <person name="Baker S."/>
            <person name="Barry K."/>
            <person name="Bills G."/>
            <person name="Bluhm B."/>
            <person name="Cannon C."/>
            <person name="Castanera R."/>
            <person name="Culley D."/>
            <person name="Daum C."/>
            <person name="Ezra D."/>
            <person name="Gonzalez J."/>
            <person name="Henrissat B."/>
            <person name="Kuo A."/>
            <person name="Liang C."/>
            <person name="Lipzen A."/>
            <person name="Lutzoni F."/>
            <person name="Magnuson J."/>
            <person name="Mondo S."/>
            <person name="Nolan M."/>
            <person name="Ohm R."/>
            <person name="Pangilinan J."/>
            <person name="Park H.-J."/>
            <person name="Ramirez L."/>
            <person name="Alfaro M."/>
            <person name="Sun H."/>
            <person name="Tritt A."/>
            <person name="Yoshinaga Y."/>
            <person name="Zwiers L.-H."/>
            <person name="Turgeon B."/>
            <person name="Goodwin S."/>
            <person name="Spatafora J."/>
            <person name="Crous P."/>
            <person name="Grigoriev I."/>
        </authorList>
    </citation>
    <scope>NUCLEOTIDE SEQUENCE</scope>
    <source>
        <strain evidence="1">CBS 207.26</strain>
    </source>
</reference>
<dbReference type="Proteomes" id="UP000800200">
    <property type="component" value="Unassembled WGS sequence"/>
</dbReference>
<proteinExistence type="predicted"/>
<organism evidence="1 2">
    <name type="scientific">Zopfia rhizophila CBS 207.26</name>
    <dbReference type="NCBI Taxonomy" id="1314779"/>
    <lineage>
        <taxon>Eukaryota</taxon>
        <taxon>Fungi</taxon>
        <taxon>Dikarya</taxon>
        <taxon>Ascomycota</taxon>
        <taxon>Pezizomycotina</taxon>
        <taxon>Dothideomycetes</taxon>
        <taxon>Dothideomycetes incertae sedis</taxon>
        <taxon>Zopfiaceae</taxon>
        <taxon>Zopfia</taxon>
    </lineage>
</organism>
<protein>
    <submittedName>
        <fullName evidence="1">Uncharacterized protein</fullName>
    </submittedName>
</protein>